<comment type="similarity">
    <text evidence="1">Belongs to the glycosyltransferase 2 family.</text>
</comment>
<dbReference type="SUPFAM" id="SSF53448">
    <property type="entry name" value="Nucleotide-diphospho-sugar transferases"/>
    <property type="match status" value="1"/>
</dbReference>
<dbReference type="STRING" id="1798499.A3C95_00010"/>
<feature type="transmembrane region" description="Helical" evidence="4">
    <location>
        <begin position="343"/>
        <end position="366"/>
    </location>
</feature>
<evidence type="ECO:0000256" key="2">
    <source>
        <dbReference type="ARBA" id="ARBA00022676"/>
    </source>
</evidence>
<gene>
    <name evidence="5" type="ORF">A3C95_00010</name>
</gene>
<dbReference type="AlphaFoldDB" id="A0A1F6E2C2"/>
<evidence type="ECO:0000256" key="1">
    <source>
        <dbReference type="ARBA" id="ARBA00006739"/>
    </source>
</evidence>
<proteinExistence type="inferred from homology"/>
<evidence type="ECO:0000313" key="5">
    <source>
        <dbReference type="EMBL" id="OGG67717.1"/>
    </source>
</evidence>
<protein>
    <recommendedName>
        <fullName evidence="7">Glycosyltransferase 2-like domain-containing protein</fullName>
    </recommendedName>
</protein>
<evidence type="ECO:0000313" key="6">
    <source>
        <dbReference type="Proteomes" id="UP000177107"/>
    </source>
</evidence>
<reference evidence="5 6" key="1">
    <citation type="journal article" date="2016" name="Nat. Commun.">
        <title>Thousands of microbial genomes shed light on interconnected biogeochemical processes in an aquifer system.</title>
        <authorList>
            <person name="Anantharaman K."/>
            <person name="Brown C.T."/>
            <person name="Hug L.A."/>
            <person name="Sharon I."/>
            <person name="Castelle C.J."/>
            <person name="Probst A.J."/>
            <person name="Thomas B.C."/>
            <person name="Singh A."/>
            <person name="Wilkins M.J."/>
            <person name="Karaoz U."/>
            <person name="Brodie E.L."/>
            <person name="Williams K.H."/>
            <person name="Hubbard S.S."/>
            <person name="Banfield J.F."/>
        </authorList>
    </citation>
    <scope>NUCLEOTIDE SEQUENCE [LARGE SCALE GENOMIC DNA]</scope>
</reference>
<evidence type="ECO:0000256" key="3">
    <source>
        <dbReference type="ARBA" id="ARBA00022679"/>
    </source>
</evidence>
<feature type="transmembrane region" description="Helical" evidence="4">
    <location>
        <begin position="286"/>
        <end position="312"/>
    </location>
</feature>
<dbReference type="Gene3D" id="3.90.550.10">
    <property type="entry name" value="Spore Coat Polysaccharide Biosynthesis Protein SpsA, Chain A"/>
    <property type="match status" value="1"/>
</dbReference>
<comment type="caution">
    <text evidence="5">The sequence shown here is derived from an EMBL/GenBank/DDBJ whole genome shotgun (WGS) entry which is preliminary data.</text>
</comment>
<dbReference type="CDD" id="cd06423">
    <property type="entry name" value="CESA_like"/>
    <property type="match status" value="1"/>
</dbReference>
<keyword evidence="4" id="KW-1133">Transmembrane helix</keyword>
<name>A0A1F6E2C2_9BACT</name>
<keyword evidence="4" id="KW-0812">Transmembrane</keyword>
<accession>A0A1F6E2C2</accession>
<keyword evidence="4" id="KW-0472">Membrane</keyword>
<evidence type="ECO:0008006" key="7">
    <source>
        <dbReference type="Google" id="ProtNLM"/>
    </source>
</evidence>
<sequence>MSAELLIYPALFVAIFFESFVLVTFLSAPARRRRAGAPAGGNALPTVAVIVPCYNEETTLARTATSVLALDYPADKLSLILVNDGSTDGTREVMEQFRNHPHVVIIHKENGGKHTALNAGIRATDAEIVGCLDADSFVEPSALRHIIPCFEAGVAAVTAAMSVHEPKNILELMQYAEYLFGIAQRHTLASINGLYVTPGPSSFYRRAIVMAVGGFRTGHQVEDMEMALRLQRHGYTIENAPRARVYTTAPATLRRLFLQRIRWISGFLRNVLFDYRDLVFSPAKGALGMLVLPIGLFSLSASVIVFGTIVFATSADIAQAIALREGIPLAYAYLPASFAFDWFYFPTTFFMLLVLVTIAAWVSLAVLGKQISRTPGGLARGLISFLLFYGLLAPLWIARASVDIVLHKTRSWR</sequence>
<dbReference type="Pfam" id="PF13641">
    <property type="entry name" value="Glyco_tranf_2_3"/>
    <property type="match status" value="1"/>
</dbReference>
<dbReference type="EMBL" id="MFLM01000027">
    <property type="protein sequence ID" value="OGG67717.1"/>
    <property type="molecule type" value="Genomic_DNA"/>
</dbReference>
<keyword evidence="2" id="KW-0328">Glycosyltransferase</keyword>
<dbReference type="InterPro" id="IPR029044">
    <property type="entry name" value="Nucleotide-diphossugar_trans"/>
</dbReference>
<feature type="transmembrane region" description="Helical" evidence="4">
    <location>
        <begin position="6"/>
        <end position="26"/>
    </location>
</feature>
<dbReference type="GO" id="GO:0016757">
    <property type="term" value="F:glycosyltransferase activity"/>
    <property type="evidence" value="ECO:0007669"/>
    <property type="project" value="UniProtKB-KW"/>
</dbReference>
<keyword evidence="3" id="KW-0808">Transferase</keyword>
<dbReference type="Proteomes" id="UP000177107">
    <property type="component" value="Unassembled WGS sequence"/>
</dbReference>
<dbReference type="PANTHER" id="PTHR43630:SF1">
    <property type="entry name" value="POLY-BETA-1,6-N-ACETYL-D-GLUCOSAMINE SYNTHASE"/>
    <property type="match status" value="1"/>
</dbReference>
<feature type="transmembrane region" description="Helical" evidence="4">
    <location>
        <begin position="378"/>
        <end position="397"/>
    </location>
</feature>
<organism evidence="5 6">
    <name type="scientific">Candidatus Kaiserbacteria bacterium RIFCSPHIGHO2_02_FULL_56_30</name>
    <dbReference type="NCBI Taxonomy" id="1798499"/>
    <lineage>
        <taxon>Bacteria</taxon>
        <taxon>Candidatus Kaiseribacteriota</taxon>
    </lineage>
</organism>
<dbReference type="PANTHER" id="PTHR43630">
    <property type="entry name" value="POLY-BETA-1,6-N-ACETYL-D-GLUCOSAMINE SYNTHASE"/>
    <property type="match status" value="1"/>
</dbReference>
<evidence type="ECO:0000256" key="4">
    <source>
        <dbReference type="SAM" id="Phobius"/>
    </source>
</evidence>